<feature type="chain" id="PRO_5035262891" evidence="1">
    <location>
        <begin position="24"/>
        <end position="274"/>
    </location>
</feature>
<dbReference type="PROSITE" id="PS00380">
    <property type="entry name" value="RHODANESE_1"/>
    <property type="match status" value="1"/>
</dbReference>
<comment type="caution">
    <text evidence="3">The sequence shown here is derived from an EMBL/GenBank/DDBJ whole genome shotgun (WGS) entry which is preliminary data.</text>
</comment>
<dbReference type="InterPro" id="IPR036873">
    <property type="entry name" value="Rhodanese-like_dom_sf"/>
</dbReference>
<evidence type="ECO:0000256" key="1">
    <source>
        <dbReference type="SAM" id="SignalP"/>
    </source>
</evidence>
<dbReference type="EMBL" id="JACNJH010000076">
    <property type="protein sequence ID" value="MBC8360235.1"/>
    <property type="molecule type" value="Genomic_DNA"/>
</dbReference>
<keyword evidence="1" id="KW-0732">Signal</keyword>
<reference evidence="3 4" key="1">
    <citation type="submission" date="2020-08" db="EMBL/GenBank/DDBJ databases">
        <title>Bridging the membrane lipid divide: bacteria of the FCB group superphylum have the potential to synthesize archaeal ether lipids.</title>
        <authorList>
            <person name="Villanueva L."/>
            <person name="Von Meijenfeldt F.A.B."/>
            <person name="Westbye A.B."/>
            <person name="Yadav S."/>
            <person name="Hopmans E.C."/>
            <person name="Dutilh B.E."/>
            <person name="Sinninghe Damste J.S."/>
        </authorList>
    </citation>
    <scope>NUCLEOTIDE SEQUENCE [LARGE SCALE GENOMIC DNA]</scope>
    <source>
        <strain evidence="3">NIOZ-UU30</strain>
    </source>
</reference>
<proteinExistence type="predicted"/>
<dbReference type="SMART" id="SM00450">
    <property type="entry name" value="RHOD"/>
    <property type="match status" value="1"/>
</dbReference>
<dbReference type="Proteomes" id="UP000603434">
    <property type="component" value="Unassembled WGS sequence"/>
</dbReference>
<accession>A0A8J6NQH2</accession>
<dbReference type="CDD" id="cd00158">
    <property type="entry name" value="RHOD"/>
    <property type="match status" value="1"/>
</dbReference>
<gene>
    <name evidence="3" type="ORF">H8E23_02395</name>
</gene>
<evidence type="ECO:0000313" key="3">
    <source>
        <dbReference type="EMBL" id="MBC8360235.1"/>
    </source>
</evidence>
<dbReference type="Pfam" id="PF00581">
    <property type="entry name" value="Rhodanese"/>
    <property type="match status" value="1"/>
</dbReference>
<dbReference type="InterPro" id="IPR001307">
    <property type="entry name" value="Thiosulphate_STrfase_CS"/>
</dbReference>
<dbReference type="Gene3D" id="3.40.250.10">
    <property type="entry name" value="Rhodanese-like domain"/>
    <property type="match status" value="1"/>
</dbReference>
<evidence type="ECO:0000313" key="4">
    <source>
        <dbReference type="Proteomes" id="UP000603434"/>
    </source>
</evidence>
<feature type="signal peptide" evidence="1">
    <location>
        <begin position="1"/>
        <end position="23"/>
    </location>
</feature>
<organism evidence="3 4">
    <name type="scientific">Candidatus Desulfatibia profunda</name>
    <dbReference type="NCBI Taxonomy" id="2841695"/>
    <lineage>
        <taxon>Bacteria</taxon>
        <taxon>Pseudomonadati</taxon>
        <taxon>Thermodesulfobacteriota</taxon>
        <taxon>Desulfobacteria</taxon>
        <taxon>Desulfobacterales</taxon>
        <taxon>Desulfobacterales incertae sedis</taxon>
        <taxon>Candidatus Desulfatibia</taxon>
    </lineage>
</organism>
<sequence length="274" mass="31733">MKRFTILMLTLLMALAFASTSMAYDWDFPNYMAFGGGDKDWFTDDLGSNYAKDWTRAQVEEFVKRPWTAQEKELLLGPPELGYILDKHKFMLHKVKAKKGEVLTPTQLYENGRTYWMPLMLQYGCGMNMKTFKKIWIDEGKWKDPKHLLLDIRMESEFLQGHIPGAIRVDTGLDMWHLPALKYPGDATYYLQCKSGTPEDGGIRGALVARRMRIMGYSGDIFNLTDGFRGWLELGYPIINRHGQFSLVPGTFQKPDPYFDKEKYPKRLPYSPQP</sequence>
<name>A0A8J6NQH2_9BACT</name>
<protein>
    <submittedName>
        <fullName evidence="3">Rhodanese-like domain-containing protein</fullName>
    </submittedName>
</protein>
<dbReference type="AlphaFoldDB" id="A0A8J6NQH2"/>
<dbReference type="GO" id="GO:0004792">
    <property type="term" value="F:thiosulfate-cyanide sulfurtransferase activity"/>
    <property type="evidence" value="ECO:0007669"/>
    <property type="project" value="InterPro"/>
</dbReference>
<feature type="domain" description="Rhodanese" evidence="2">
    <location>
        <begin position="143"/>
        <end position="240"/>
    </location>
</feature>
<dbReference type="InterPro" id="IPR001763">
    <property type="entry name" value="Rhodanese-like_dom"/>
</dbReference>
<dbReference type="PROSITE" id="PS50206">
    <property type="entry name" value="RHODANESE_3"/>
    <property type="match status" value="1"/>
</dbReference>
<evidence type="ECO:0000259" key="2">
    <source>
        <dbReference type="PROSITE" id="PS50206"/>
    </source>
</evidence>
<dbReference type="SUPFAM" id="SSF52821">
    <property type="entry name" value="Rhodanese/Cell cycle control phosphatase"/>
    <property type="match status" value="1"/>
</dbReference>